<dbReference type="NCBIfam" id="TIGR01550">
    <property type="entry name" value="DOC_P1"/>
    <property type="match status" value="1"/>
</dbReference>
<proteinExistence type="predicted"/>
<reference evidence="2 3" key="1">
    <citation type="journal article" date="2016" name="Nat. Commun.">
        <title>Thousands of microbial genomes shed light on interconnected biogeochemical processes in an aquifer system.</title>
        <authorList>
            <person name="Anantharaman K."/>
            <person name="Brown C.T."/>
            <person name="Hug L.A."/>
            <person name="Sharon I."/>
            <person name="Castelle C.J."/>
            <person name="Probst A.J."/>
            <person name="Thomas B.C."/>
            <person name="Singh A."/>
            <person name="Wilkins M.J."/>
            <person name="Karaoz U."/>
            <person name="Brodie E.L."/>
            <person name="Williams K.H."/>
            <person name="Hubbard S.S."/>
            <person name="Banfield J.F."/>
        </authorList>
    </citation>
    <scope>NUCLEOTIDE SEQUENCE [LARGE SCALE GENOMIC DNA]</scope>
</reference>
<name>A0A1F5G518_9BACT</name>
<dbReference type="SUPFAM" id="SSF140931">
    <property type="entry name" value="Fic-like"/>
    <property type="match status" value="1"/>
</dbReference>
<dbReference type="PANTHER" id="PTHR39426:SF1">
    <property type="entry name" value="HOMOLOGY TO DEATH-ON-CURING PROTEIN OF PHAGE P1"/>
    <property type="match status" value="1"/>
</dbReference>
<dbReference type="PROSITE" id="PS51459">
    <property type="entry name" value="FIDO"/>
    <property type="match status" value="1"/>
</dbReference>
<protein>
    <recommendedName>
        <fullName evidence="1">Fido domain-containing protein</fullName>
    </recommendedName>
</protein>
<sequence>MDQANTEQLHPADFEQRTKEQIANLIFLAKHFQKRIVEETGGNKGMRDEAALESAIAAPFATYFGEDLHISVFEKASALMRSLSLNHPFVDGNKRTSLGMTALFLFEHGYGFKEDISDDAIADFCISVASGNKKLGEISSWLQSTTDRASSRSFKAIMQQLGEV</sequence>
<dbReference type="Pfam" id="PF02661">
    <property type="entry name" value="Fic"/>
    <property type="match status" value="1"/>
</dbReference>
<dbReference type="EMBL" id="MFAZ01000025">
    <property type="protein sequence ID" value="OGD86983.1"/>
    <property type="molecule type" value="Genomic_DNA"/>
</dbReference>
<dbReference type="InterPro" id="IPR003812">
    <property type="entry name" value="Fido"/>
</dbReference>
<dbReference type="STRING" id="1797711.A2870_04400"/>
<accession>A0A1F5G518</accession>
<evidence type="ECO:0000259" key="1">
    <source>
        <dbReference type="PROSITE" id="PS51459"/>
    </source>
</evidence>
<dbReference type="AlphaFoldDB" id="A0A1F5G518"/>
<evidence type="ECO:0000313" key="3">
    <source>
        <dbReference type="Proteomes" id="UP000179102"/>
    </source>
</evidence>
<dbReference type="InterPro" id="IPR053737">
    <property type="entry name" value="Type_II_TA_Toxin"/>
</dbReference>
<dbReference type="InterPro" id="IPR036597">
    <property type="entry name" value="Fido-like_dom_sf"/>
</dbReference>
<evidence type="ECO:0000313" key="2">
    <source>
        <dbReference type="EMBL" id="OGD86983.1"/>
    </source>
</evidence>
<dbReference type="InterPro" id="IPR006440">
    <property type="entry name" value="Doc"/>
</dbReference>
<dbReference type="PANTHER" id="PTHR39426">
    <property type="entry name" value="HOMOLOGY TO DEATH-ON-CURING PROTEIN OF PHAGE P1"/>
    <property type="match status" value="1"/>
</dbReference>
<feature type="domain" description="Fido" evidence="1">
    <location>
        <begin position="1"/>
        <end position="144"/>
    </location>
</feature>
<dbReference type="Gene3D" id="1.20.120.1870">
    <property type="entry name" value="Fic/DOC protein, Fido domain"/>
    <property type="match status" value="1"/>
</dbReference>
<organism evidence="2 3">
    <name type="scientific">Candidatus Curtissbacteria bacterium RIFCSPHIGHO2_01_FULL_41_11</name>
    <dbReference type="NCBI Taxonomy" id="1797711"/>
    <lineage>
        <taxon>Bacteria</taxon>
        <taxon>Candidatus Curtissiibacteriota</taxon>
    </lineage>
</organism>
<comment type="caution">
    <text evidence="2">The sequence shown here is derived from an EMBL/GenBank/DDBJ whole genome shotgun (WGS) entry which is preliminary data.</text>
</comment>
<dbReference type="GO" id="GO:0016301">
    <property type="term" value="F:kinase activity"/>
    <property type="evidence" value="ECO:0007669"/>
    <property type="project" value="InterPro"/>
</dbReference>
<gene>
    <name evidence="2" type="ORF">A2870_04400</name>
</gene>
<dbReference type="Proteomes" id="UP000179102">
    <property type="component" value="Unassembled WGS sequence"/>
</dbReference>